<dbReference type="GO" id="GO:0005640">
    <property type="term" value="C:nuclear outer membrane"/>
    <property type="evidence" value="ECO:0007669"/>
    <property type="project" value="UniProtKB-SubCell"/>
</dbReference>
<dbReference type="InterPro" id="IPR029058">
    <property type="entry name" value="AB_hydrolase_fold"/>
</dbReference>
<evidence type="ECO:0000256" key="2">
    <source>
        <dbReference type="ARBA" id="ARBA00022692"/>
    </source>
</evidence>
<dbReference type="InterPro" id="IPR008547">
    <property type="entry name" value="DUF829_TMEM53"/>
</dbReference>
<feature type="region of interest" description="Disordered" evidence="7">
    <location>
        <begin position="56"/>
        <end position="75"/>
    </location>
</feature>
<accession>A0AAW1QCF5</accession>
<comment type="caution">
    <text evidence="8">The sequence shown here is derived from an EMBL/GenBank/DDBJ whole genome shotgun (WGS) entry which is preliminary data.</text>
</comment>
<dbReference type="PANTHER" id="PTHR12265:SF30">
    <property type="entry name" value="TRANSMEMBRANE PROTEIN 53"/>
    <property type="match status" value="1"/>
</dbReference>
<evidence type="ECO:0000256" key="4">
    <source>
        <dbReference type="ARBA" id="ARBA00023136"/>
    </source>
</evidence>
<organism evidence="8 9">
    <name type="scientific">Apatococcus lobatus</name>
    <dbReference type="NCBI Taxonomy" id="904363"/>
    <lineage>
        <taxon>Eukaryota</taxon>
        <taxon>Viridiplantae</taxon>
        <taxon>Chlorophyta</taxon>
        <taxon>core chlorophytes</taxon>
        <taxon>Trebouxiophyceae</taxon>
        <taxon>Chlorellales</taxon>
        <taxon>Chlorellaceae</taxon>
        <taxon>Apatococcus</taxon>
    </lineage>
</organism>
<dbReference type="AlphaFoldDB" id="A0AAW1QCF5"/>
<keyword evidence="9" id="KW-1185">Reference proteome</keyword>
<feature type="compositionally biased region" description="Polar residues" evidence="7">
    <location>
        <begin position="56"/>
        <end position="65"/>
    </location>
</feature>
<evidence type="ECO:0000256" key="5">
    <source>
        <dbReference type="ARBA" id="ARBA00023242"/>
    </source>
</evidence>
<comment type="similarity">
    <text evidence="1">Belongs to the TMEM53 family.</text>
</comment>
<keyword evidence="2" id="KW-0812">Transmembrane</keyword>
<keyword evidence="3" id="KW-1133">Transmembrane helix</keyword>
<proteinExistence type="inferred from homology"/>
<sequence length="304" mass="33754">MLGHAMLIEPSRSCKPASSQVLLSASVLLTTARSCHVLPEIAANWLESPALGSSAGASTRTQLPSIHQAATKPPGRPQDTAVVVLFGWLGARPKYLQKYSQQIRVLKAQHGQQPMIYQCFSDAGFIYMTKVLQAAMRLAETPPEDQSEALSEGKLRDQLQPSGIIFDSAPAVLNSVIATRGLISSTLNEPVLGLQERHPLLYRVVLQMAEMLLGLPYVQRHIQQIWQFWEVRAPLCRHLYLYSDADAIIDDSSVEDFAGAQARRGVQVKMHKWKGSGHCEHSRMYPQKYSEQLAAFSDLVLRKP</sequence>
<gene>
    <name evidence="8" type="ORF">WJX74_009148</name>
</gene>
<dbReference type="Pfam" id="PF05705">
    <property type="entry name" value="DUF829"/>
    <property type="match status" value="1"/>
</dbReference>
<evidence type="ECO:0000256" key="1">
    <source>
        <dbReference type="ARBA" id="ARBA00007387"/>
    </source>
</evidence>
<keyword evidence="4" id="KW-0472">Membrane</keyword>
<name>A0AAW1QCF5_9CHLO</name>
<protein>
    <submittedName>
        <fullName evidence="8">Uncharacterized protein</fullName>
    </submittedName>
</protein>
<evidence type="ECO:0000256" key="6">
    <source>
        <dbReference type="ARBA" id="ARBA00034303"/>
    </source>
</evidence>
<evidence type="ECO:0000313" key="8">
    <source>
        <dbReference type="EMBL" id="KAK9818652.1"/>
    </source>
</evidence>
<dbReference type="EMBL" id="JALJOS010000058">
    <property type="protein sequence ID" value="KAK9818652.1"/>
    <property type="molecule type" value="Genomic_DNA"/>
</dbReference>
<dbReference type="SUPFAM" id="SSF53474">
    <property type="entry name" value="alpha/beta-Hydrolases"/>
    <property type="match status" value="1"/>
</dbReference>
<dbReference type="Proteomes" id="UP001438707">
    <property type="component" value="Unassembled WGS sequence"/>
</dbReference>
<keyword evidence="5" id="KW-0539">Nucleus</keyword>
<evidence type="ECO:0000313" key="9">
    <source>
        <dbReference type="Proteomes" id="UP001438707"/>
    </source>
</evidence>
<comment type="subcellular location">
    <subcellularLocation>
        <location evidence="6">Nucleus outer membrane</location>
        <topology evidence="6">Single-pass membrane protein</topology>
    </subcellularLocation>
</comment>
<dbReference type="PANTHER" id="PTHR12265">
    <property type="entry name" value="TRANSMEMBRANE PROTEIN 53"/>
    <property type="match status" value="1"/>
</dbReference>
<evidence type="ECO:0000256" key="3">
    <source>
        <dbReference type="ARBA" id="ARBA00022989"/>
    </source>
</evidence>
<evidence type="ECO:0000256" key="7">
    <source>
        <dbReference type="SAM" id="MobiDB-lite"/>
    </source>
</evidence>
<reference evidence="8 9" key="1">
    <citation type="journal article" date="2024" name="Nat. Commun.">
        <title>Phylogenomics reveals the evolutionary origins of lichenization in chlorophyte algae.</title>
        <authorList>
            <person name="Puginier C."/>
            <person name="Libourel C."/>
            <person name="Otte J."/>
            <person name="Skaloud P."/>
            <person name="Haon M."/>
            <person name="Grisel S."/>
            <person name="Petersen M."/>
            <person name="Berrin J.G."/>
            <person name="Delaux P.M."/>
            <person name="Dal Grande F."/>
            <person name="Keller J."/>
        </authorList>
    </citation>
    <scope>NUCLEOTIDE SEQUENCE [LARGE SCALE GENOMIC DNA]</scope>
    <source>
        <strain evidence="8 9">SAG 2145</strain>
    </source>
</reference>